<dbReference type="InterPro" id="IPR000757">
    <property type="entry name" value="Beta-glucanase-like"/>
</dbReference>
<keyword evidence="1" id="KW-0472">Membrane</keyword>
<dbReference type="CDD" id="cd00413">
    <property type="entry name" value="Glyco_hydrolase_16"/>
    <property type="match status" value="1"/>
</dbReference>
<dbReference type="OMA" id="FFYHNNS"/>
<dbReference type="PANTHER" id="PTHR38121:SF5">
    <property type="entry name" value="GH16 DOMAIN-CONTAINING PROTEIN"/>
    <property type="match status" value="1"/>
</dbReference>
<sequence>MKIGAIIRACEEFLPHISPRPTVLAPGICLSNVIKIVALVLISALRVAFADCECGYYCSSSQNDPIVFTELLESDFLHVQNITLDTDWVPQQYNITAEAARGPYGEARQLMNVIENPIKDDYSYSGPTVSGGDPGLRLYVRKFEPEQAADGQSERLVGTAEVASQRDDILYGSFRIAMKLSGTPGTCGAFFWFFNNTQEIDIEFLSSELNSSSSPVNLVLQSPESARAGYDASHTTTFRLYELPFRPDEDYHEYRFDWLPGKVSFYADGHWLWDSSDAVPTKPGHLIMNHWSNGNSKWSRGPPTEDAFLSISYVKAYFNSSLDSRHADYARRCKDSSDARATCLIPDQLVPPSPIGPNGNETGNTFFFSHQPNMTVNQTVYRPEKNAGGTLSAPMLQTGLFTALFVGPLVTEVILGIFAVIWWYGRF</sequence>
<dbReference type="PANTHER" id="PTHR38121">
    <property type="entry name" value="GH16 DOMAIN-CONTAINING PROTEIN"/>
    <property type="match status" value="1"/>
</dbReference>
<dbReference type="RefSeq" id="XP_018192077.1">
    <property type="nucleotide sequence ID" value="XM_018330416.1"/>
</dbReference>
<proteinExistence type="predicted"/>
<accession>A0A165JQT9</accession>
<protein>
    <submittedName>
        <fullName evidence="3">Glycoside hydrolase family 16 protein</fullName>
    </submittedName>
</protein>
<dbReference type="InParanoid" id="A0A165JQT9"/>
<dbReference type="Proteomes" id="UP000076632">
    <property type="component" value="Unassembled WGS sequence"/>
</dbReference>
<feature type="transmembrane region" description="Helical" evidence="1">
    <location>
        <begin position="400"/>
        <end position="424"/>
    </location>
</feature>
<dbReference type="EMBL" id="KV407454">
    <property type="protein sequence ID" value="KZF26522.1"/>
    <property type="molecule type" value="Genomic_DNA"/>
</dbReference>
<feature type="domain" description="GH16" evidence="2">
    <location>
        <begin position="59"/>
        <end position="322"/>
    </location>
</feature>
<keyword evidence="1" id="KW-0812">Transmembrane</keyword>
<name>A0A165JQT9_XYLHT</name>
<dbReference type="Gene3D" id="2.60.120.200">
    <property type="match status" value="1"/>
</dbReference>
<dbReference type="PROSITE" id="PS51762">
    <property type="entry name" value="GH16_2"/>
    <property type="match status" value="1"/>
</dbReference>
<evidence type="ECO:0000313" key="4">
    <source>
        <dbReference type="Proteomes" id="UP000076632"/>
    </source>
</evidence>
<keyword evidence="3" id="KW-0378">Hydrolase</keyword>
<dbReference type="Pfam" id="PF00722">
    <property type="entry name" value="Glyco_hydro_16"/>
    <property type="match status" value="1"/>
</dbReference>
<keyword evidence="4" id="KW-1185">Reference proteome</keyword>
<dbReference type="GeneID" id="28895553"/>
<dbReference type="AlphaFoldDB" id="A0A165JQT9"/>
<evidence type="ECO:0000313" key="3">
    <source>
        <dbReference type="EMBL" id="KZF26522.1"/>
    </source>
</evidence>
<evidence type="ECO:0000256" key="1">
    <source>
        <dbReference type="SAM" id="Phobius"/>
    </source>
</evidence>
<dbReference type="OrthoDB" id="25131at2759"/>
<gene>
    <name evidence="3" type="ORF">L228DRAFT_226306</name>
</gene>
<dbReference type="InterPro" id="IPR013320">
    <property type="entry name" value="ConA-like_dom_sf"/>
</dbReference>
<dbReference type="STRING" id="1328760.A0A165JQT9"/>
<dbReference type="GO" id="GO:0004553">
    <property type="term" value="F:hydrolase activity, hydrolyzing O-glycosyl compounds"/>
    <property type="evidence" value="ECO:0007669"/>
    <property type="project" value="InterPro"/>
</dbReference>
<keyword evidence="1" id="KW-1133">Transmembrane helix</keyword>
<evidence type="ECO:0000259" key="2">
    <source>
        <dbReference type="PROSITE" id="PS51762"/>
    </source>
</evidence>
<dbReference type="SUPFAM" id="SSF49899">
    <property type="entry name" value="Concanavalin A-like lectins/glucanases"/>
    <property type="match status" value="1"/>
</dbReference>
<dbReference type="GO" id="GO:0005975">
    <property type="term" value="P:carbohydrate metabolic process"/>
    <property type="evidence" value="ECO:0007669"/>
    <property type="project" value="InterPro"/>
</dbReference>
<reference evidence="3 4" key="1">
    <citation type="journal article" date="2016" name="Fungal Biol.">
        <title>The genome of Xylona heveae provides a window into fungal endophytism.</title>
        <authorList>
            <person name="Gazis R."/>
            <person name="Kuo A."/>
            <person name="Riley R."/>
            <person name="LaButti K."/>
            <person name="Lipzen A."/>
            <person name="Lin J."/>
            <person name="Amirebrahimi M."/>
            <person name="Hesse C.N."/>
            <person name="Spatafora J.W."/>
            <person name="Henrissat B."/>
            <person name="Hainaut M."/>
            <person name="Grigoriev I.V."/>
            <person name="Hibbett D.S."/>
        </authorList>
    </citation>
    <scope>NUCLEOTIDE SEQUENCE [LARGE SCALE GENOMIC DNA]</scope>
    <source>
        <strain evidence="3 4">TC161</strain>
    </source>
</reference>
<organism evidence="3 4">
    <name type="scientific">Xylona heveae (strain CBS 132557 / TC161)</name>
    <dbReference type="NCBI Taxonomy" id="1328760"/>
    <lineage>
        <taxon>Eukaryota</taxon>
        <taxon>Fungi</taxon>
        <taxon>Dikarya</taxon>
        <taxon>Ascomycota</taxon>
        <taxon>Pezizomycotina</taxon>
        <taxon>Xylonomycetes</taxon>
        <taxon>Xylonales</taxon>
        <taxon>Xylonaceae</taxon>
        <taxon>Xylona</taxon>
    </lineage>
</organism>